<evidence type="ECO:0000256" key="4">
    <source>
        <dbReference type="ARBA" id="ARBA00023242"/>
    </source>
</evidence>
<dbReference type="GO" id="GO:0031428">
    <property type="term" value="C:box C/D methylation guide snoRNP complex"/>
    <property type="evidence" value="ECO:0007669"/>
    <property type="project" value="InterPro"/>
</dbReference>
<dbReference type="InterPro" id="IPR012976">
    <property type="entry name" value="NOSIC"/>
</dbReference>
<dbReference type="GO" id="GO:0032040">
    <property type="term" value="C:small-subunit processome"/>
    <property type="evidence" value="ECO:0007669"/>
    <property type="project" value="InterPro"/>
</dbReference>
<keyword evidence="6" id="KW-0542">Nucleomorph</keyword>
<dbReference type="PANTHER" id="PTHR10894">
    <property type="entry name" value="NUCLEOLAR PROTEIN 5 NUCLEOLAR PROTEIN NOP5 NOP58"/>
    <property type="match status" value="1"/>
</dbReference>
<dbReference type="Gene3D" id="1.10.246.90">
    <property type="entry name" value="Nop domain"/>
    <property type="match status" value="1"/>
</dbReference>
<dbReference type="Proteomes" id="UP000243127">
    <property type="component" value="Nucleomorph 2"/>
</dbReference>
<dbReference type="InterPro" id="IPR045056">
    <property type="entry name" value="Nop56/Nop58"/>
</dbReference>
<evidence type="ECO:0000313" key="7">
    <source>
        <dbReference type="Proteomes" id="UP000243127"/>
    </source>
</evidence>
<dbReference type="PANTHER" id="PTHR10894:SF1">
    <property type="entry name" value="NUCLEOLAR PROTEIN 58"/>
    <property type="match status" value="1"/>
</dbReference>
<evidence type="ECO:0000256" key="2">
    <source>
        <dbReference type="ARBA" id="ARBA00009211"/>
    </source>
</evidence>
<evidence type="ECO:0000313" key="6">
    <source>
        <dbReference type="EMBL" id="ABW98161.1"/>
    </source>
</evidence>
<organism evidence="6 7">
    <name type="scientific">Hemiselmis andersenii</name>
    <name type="common">Cryptophyte alga</name>
    <dbReference type="NCBI Taxonomy" id="464988"/>
    <lineage>
        <taxon>Eukaryota</taxon>
        <taxon>Cryptophyceae</taxon>
        <taxon>Cryptomonadales</taxon>
        <taxon>Hemiselmidaceae</taxon>
        <taxon>Hemiselmis</taxon>
    </lineage>
</organism>
<dbReference type="RefSeq" id="XP_001712486.1">
    <property type="nucleotide sequence ID" value="XM_001712434.1"/>
</dbReference>
<reference evidence="6 7" key="1">
    <citation type="journal article" date="2007" name="Proc. Natl. Acad. Sci. U.S.A.">
        <title>Nucleomorph genome of Hemiselmis andersenii reveals complete intron loss and compaction as a driver of protein structure and function.</title>
        <authorList>
            <person name="Lane C.E."/>
            <person name="van den Heuvel K."/>
            <person name="Kozera C."/>
            <person name="Curtis B.A."/>
            <person name="Parsons B.J."/>
            <person name="Bowman S."/>
            <person name="Archibald J.M."/>
        </authorList>
    </citation>
    <scope>NUCLEOTIDE SEQUENCE [LARGE SCALE GENOMIC DNA]</scope>
    <source>
        <strain evidence="6 7">CCMP644</strain>
    </source>
</reference>
<dbReference type="GeneID" id="5739663"/>
<dbReference type="AlphaFoldDB" id="A9BKJ0"/>
<keyword evidence="4" id="KW-0539">Nucleus</keyword>
<dbReference type="InterPro" id="IPR002687">
    <property type="entry name" value="Nop_dom"/>
</dbReference>
<protein>
    <submittedName>
        <fullName evidence="6">Nop5</fullName>
    </submittedName>
</protein>
<dbReference type="PROSITE" id="PS51358">
    <property type="entry name" value="NOP"/>
    <property type="match status" value="1"/>
</dbReference>
<name>A9BKJ0_HEMAN</name>
<evidence type="ECO:0000256" key="1">
    <source>
        <dbReference type="ARBA" id="ARBA00004604"/>
    </source>
</evidence>
<feature type="domain" description="Nop" evidence="5">
    <location>
        <begin position="268"/>
        <end position="387"/>
    </location>
</feature>
<dbReference type="FunFam" id="1.10.246.90:FF:000005">
    <property type="entry name" value="Nucleolar protein 5, putative"/>
    <property type="match status" value="1"/>
</dbReference>
<evidence type="ECO:0000259" key="5">
    <source>
        <dbReference type="PROSITE" id="PS51358"/>
    </source>
</evidence>
<comment type="subcellular location">
    <subcellularLocation>
        <location evidence="1">Nucleus</location>
        <location evidence="1">Nucleolus</location>
    </subcellularLocation>
</comment>
<evidence type="ECO:0000256" key="3">
    <source>
        <dbReference type="ARBA" id="ARBA00022517"/>
    </source>
</evidence>
<proteinExistence type="inferred from homology"/>
<comment type="similarity">
    <text evidence="2">Belongs to the NOP5/NOP56 family.</text>
</comment>
<keyword evidence="3" id="KW-0690">Ribosome biogenesis</keyword>
<dbReference type="InterPro" id="IPR042239">
    <property type="entry name" value="Nop_C"/>
</dbReference>
<dbReference type="InterPro" id="IPR036070">
    <property type="entry name" value="Nop_dom_sf"/>
</dbReference>
<dbReference type="Pfam" id="PF01798">
    <property type="entry name" value="Nop"/>
    <property type="match status" value="1"/>
</dbReference>
<dbReference type="SUPFAM" id="SSF89124">
    <property type="entry name" value="Nop domain"/>
    <property type="match status" value="1"/>
</dbReference>
<gene>
    <name evidence="6" type="ORF">HAN_2g344</name>
</gene>
<dbReference type="GO" id="GO:0030515">
    <property type="term" value="F:snoRNA binding"/>
    <property type="evidence" value="ECO:0007669"/>
    <property type="project" value="InterPro"/>
</dbReference>
<dbReference type="Gene3D" id="1.10.287.4070">
    <property type="match status" value="1"/>
</dbReference>
<accession>A9BKJ0</accession>
<sequence>MFLLFENPTGYSLIKRNFLKEKKEKNFSLEFHSIYQFQTRWEAMKSTQKLIKGKVPKNLIKFIKNNLISNCVLVVNDNRLKNSLKKKLGENIFKIKKKNAIFRILRKNFSKLFNYGNPNKDKSKILSLTHSVFGEKIKIIGSKIDGMIIHAIRLFDEIEKSINSYSMRLREWYGWHFPELSSFISDNILFAKTVSLIETKNRVPFIDLSEFFSPNLSTQIKEASQTSFGLDIFPDDLACILSLSGQIIAFFEFRVLLEKYIKNRMYSLAPNLSAIVGEKIGARLIAHCGSLINLSKYPASTVQILGAEKALFKALKNKNFTPKYGLIYHASLIIQSSNSLKGKISRITSAKASLSARIDALGENKYGGSIGLKNKKKIEQRARQLESFLNKKKENQNFFNKVYSN</sequence>
<dbReference type="SMART" id="SM00931">
    <property type="entry name" value="NOSIC"/>
    <property type="match status" value="1"/>
</dbReference>
<dbReference type="EMBL" id="CP000882">
    <property type="protein sequence ID" value="ABW98161.1"/>
    <property type="molecule type" value="Genomic_DNA"/>
</dbReference>
<geneLocation type="nucleomorph" evidence="6"/>
<dbReference type="GO" id="GO:0042254">
    <property type="term" value="P:ribosome biogenesis"/>
    <property type="evidence" value="ECO:0007669"/>
    <property type="project" value="UniProtKB-KW"/>
</dbReference>